<comment type="caution">
    <text evidence="12">The sequence shown here is derived from an EMBL/GenBank/DDBJ whole genome shotgun (WGS) entry which is preliminary data.</text>
</comment>
<comment type="similarity">
    <text evidence="1">Belongs to the D-isomer specific 2-hydroxyacid dehydrogenase family.</text>
</comment>
<evidence type="ECO:0000256" key="9">
    <source>
        <dbReference type="RuleBase" id="RU004005"/>
    </source>
</evidence>
<keyword evidence="13" id="KW-1185">Reference proteome</keyword>
<keyword evidence="4" id="KW-0560">Oxidoreductase</keyword>
<gene>
    <name evidence="12" type="ORF">PENPOL_c004G03072</name>
</gene>
<dbReference type="PROSITE" id="PS00065">
    <property type="entry name" value="D_2_HYDROXYACID_DH_1"/>
    <property type="match status" value="1"/>
</dbReference>
<dbReference type="InterPro" id="IPR018260">
    <property type="entry name" value="Ribosomal_uL22_CS"/>
</dbReference>
<dbReference type="Pfam" id="PF00389">
    <property type="entry name" value="2-Hacid_dh"/>
    <property type="match status" value="1"/>
</dbReference>
<dbReference type="SUPFAM" id="SSF54843">
    <property type="entry name" value="Ribosomal protein L22"/>
    <property type="match status" value="1"/>
</dbReference>
<dbReference type="PROSITE" id="PS00464">
    <property type="entry name" value="RIBOSOMAL_L22"/>
    <property type="match status" value="1"/>
</dbReference>
<dbReference type="PANTHER" id="PTHR11593">
    <property type="entry name" value="60S RIBOSOMAL PROTEIN L17"/>
    <property type="match status" value="1"/>
</dbReference>
<evidence type="ECO:0000256" key="2">
    <source>
        <dbReference type="ARBA" id="ARBA00009451"/>
    </source>
</evidence>
<dbReference type="NCBIfam" id="TIGR01038">
    <property type="entry name" value="uL22_arch_euk"/>
    <property type="match status" value="1"/>
</dbReference>
<dbReference type="Pfam" id="PF00237">
    <property type="entry name" value="Ribosomal_L22"/>
    <property type="match status" value="1"/>
</dbReference>
<dbReference type="InterPro" id="IPR005721">
    <property type="entry name" value="Ribosomal_uL22_euk/arc"/>
</dbReference>
<evidence type="ECO:0000256" key="5">
    <source>
        <dbReference type="ARBA" id="ARBA00023027"/>
    </source>
</evidence>
<dbReference type="InterPro" id="IPR029752">
    <property type="entry name" value="D-isomer_DH_CS1"/>
</dbReference>
<dbReference type="OrthoDB" id="9991913at2759"/>
<evidence type="ECO:0000256" key="1">
    <source>
        <dbReference type="ARBA" id="ARBA00005854"/>
    </source>
</evidence>
<dbReference type="GO" id="GO:0003735">
    <property type="term" value="F:structural constituent of ribosome"/>
    <property type="evidence" value="ECO:0007669"/>
    <property type="project" value="InterPro"/>
</dbReference>
<keyword evidence="5" id="KW-0520">NAD</keyword>
<proteinExistence type="inferred from homology"/>
<dbReference type="AlphaFoldDB" id="A0A1V6NPP1"/>
<dbReference type="InterPro" id="IPR006139">
    <property type="entry name" value="D-isomer_2_OHA_DH_cat_dom"/>
</dbReference>
<dbReference type="CDD" id="cd00336">
    <property type="entry name" value="Ribosomal_L22"/>
    <property type="match status" value="1"/>
</dbReference>
<keyword evidence="6 9" id="KW-0687">Ribonucleoprotein</keyword>
<dbReference type="PROSITE" id="PS00671">
    <property type="entry name" value="D_2_HYDROXYACID_DH_3"/>
    <property type="match status" value="1"/>
</dbReference>
<dbReference type="InterPro" id="IPR001063">
    <property type="entry name" value="Ribosomal_uL22"/>
</dbReference>
<dbReference type="Pfam" id="PF02826">
    <property type="entry name" value="2-Hacid_dh_C"/>
    <property type="match status" value="1"/>
</dbReference>
<dbReference type="GO" id="GO:0051287">
    <property type="term" value="F:NAD binding"/>
    <property type="evidence" value="ECO:0007669"/>
    <property type="project" value="InterPro"/>
</dbReference>
<dbReference type="GO" id="GO:0016616">
    <property type="term" value="F:oxidoreductase activity, acting on the CH-OH group of donors, NAD or NADP as acceptor"/>
    <property type="evidence" value="ECO:0007669"/>
    <property type="project" value="InterPro"/>
</dbReference>
<dbReference type="EMBL" id="MDYM01000004">
    <property type="protein sequence ID" value="OQD66492.1"/>
    <property type="molecule type" value="Genomic_DNA"/>
</dbReference>
<dbReference type="InterPro" id="IPR036291">
    <property type="entry name" value="NAD(P)-bd_dom_sf"/>
</dbReference>
<accession>A0A1V6NPP1</accession>
<protein>
    <recommendedName>
        <fullName evidence="7">Large ribosomal subunit protein uL22</fullName>
    </recommendedName>
    <alternativeName>
        <fullName evidence="8">60S ribosomal protein L17</fullName>
    </alternativeName>
</protein>
<evidence type="ECO:0000259" key="11">
    <source>
        <dbReference type="Pfam" id="PF02826"/>
    </source>
</evidence>
<dbReference type="Proteomes" id="UP000191408">
    <property type="component" value="Unassembled WGS sequence"/>
</dbReference>
<dbReference type="InterPro" id="IPR006140">
    <property type="entry name" value="D-isomer_DH_NAD-bd"/>
</dbReference>
<evidence type="ECO:0000259" key="10">
    <source>
        <dbReference type="Pfam" id="PF00389"/>
    </source>
</evidence>
<dbReference type="SUPFAM" id="SSF51735">
    <property type="entry name" value="NAD(P)-binding Rossmann-fold domains"/>
    <property type="match status" value="1"/>
</dbReference>
<dbReference type="SUPFAM" id="SSF52283">
    <property type="entry name" value="Formate/glycerate dehydrogenase catalytic domain-like"/>
    <property type="match status" value="1"/>
</dbReference>
<dbReference type="InterPro" id="IPR036394">
    <property type="entry name" value="Ribosomal_uL22_sf"/>
</dbReference>
<dbReference type="GO" id="GO:0022625">
    <property type="term" value="C:cytosolic large ribosomal subunit"/>
    <property type="evidence" value="ECO:0007669"/>
    <property type="project" value="TreeGrafter"/>
</dbReference>
<feature type="domain" description="D-isomer specific 2-hydroxyacid dehydrogenase NAD-binding" evidence="11">
    <location>
        <begin position="196"/>
        <end position="377"/>
    </location>
</feature>
<evidence type="ECO:0000313" key="13">
    <source>
        <dbReference type="Proteomes" id="UP000191408"/>
    </source>
</evidence>
<dbReference type="FunFam" id="3.90.470.10:FF:000010">
    <property type="entry name" value="60S ribosomal protein L17"/>
    <property type="match status" value="1"/>
</dbReference>
<sequence length="620" mass="68246">MSRAISISKTTVGGAPVTTWGFRDSGDLQESFQRISWTPGISPFFSFSNLLISELFASFLPLALLIYSYRTIEPNMATQSALLIGEITHARKEWESISSLLTLKEFPSGTREEFIANCKAGKYDDVVALYRSNNSTKYTGPFNAEMLEVLPKSLKYICHNGAGYDNIDVAACTKKNIAVSSTPVAVNDATADVGIFLMIGALRQAHIPITALREGKWQGPITAGGKEYRTTLGHDPKNKVLGILGMGGIGREMAIRAKAFGMKIQYHNRSRLPAELEVGATYVSFDELLASSDVLSLNLALNASTRHIIGATEFTKMKDGVVIVNTARGALIDEKALVAALDSGKVRSAGLDVYECEPQIEPGLVSNPNVMLLPHIGTGTYETQKEMEILVLDNLRSAVQKGELITQWLKREPDDDEKRQQLITEDHHTPLANSFKMVRYAAQEISEAKSARARGSYLRVSFKNTRETAQAVNGMKLSKALTFLENVTTKTMAVPMRRYAGSTGRTAQGKQFGVSKARWPVKSAEHIIDLLKNAEANADGKGLDTSALIIKRIQVNQAPKGRRRTYRAHGRINPYMTNPCHIELILTEAAEEVKKATEDKKVRLSTRQRGTQIRRALIEA</sequence>
<dbReference type="PANTHER" id="PTHR11593:SF10">
    <property type="entry name" value="60S RIBOSOMAL PROTEIN L17"/>
    <property type="match status" value="1"/>
</dbReference>
<evidence type="ECO:0000256" key="4">
    <source>
        <dbReference type="ARBA" id="ARBA00023002"/>
    </source>
</evidence>
<evidence type="ECO:0000256" key="6">
    <source>
        <dbReference type="ARBA" id="ARBA00023274"/>
    </source>
</evidence>
<dbReference type="Gene3D" id="3.40.50.720">
    <property type="entry name" value="NAD(P)-binding Rossmann-like Domain"/>
    <property type="match status" value="2"/>
</dbReference>
<keyword evidence="3 9" id="KW-0689">Ribosomal protein</keyword>
<comment type="similarity">
    <text evidence="2 9">Belongs to the universal ribosomal protein uL22 family.</text>
</comment>
<name>A0A1V6NPP1_PENPO</name>
<dbReference type="CDD" id="cd12168">
    <property type="entry name" value="Mand_dh_like"/>
    <property type="match status" value="1"/>
</dbReference>
<dbReference type="Gene3D" id="3.90.470.10">
    <property type="entry name" value="Ribosomal protein L22/L17"/>
    <property type="match status" value="1"/>
</dbReference>
<evidence type="ECO:0000256" key="7">
    <source>
        <dbReference type="ARBA" id="ARBA00035207"/>
    </source>
</evidence>
<evidence type="ECO:0000256" key="8">
    <source>
        <dbReference type="ARBA" id="ARBA00035325"/>
    </source>
</evidence>
<evidence type="ECO:0000256" key="3">
    <source>
        <dbReference type="ARBA" id="ARBA00022980"/>
    </source>
</evidence>
<organism evidence="12 13">
    <name type="scientific">Penicillium polonicum</name>
    <dbReference type="NCBI Taxonomy" id="60169"/>
    <lineage>
        <taxon>Eukaryota</taxon>
        <taxon>Fungi</taxon>
        <taxon>Dikarya</taxon>
        <taxon>Ascomycota</taxon>
        <taxon>Pezizomycotina</taxon>
        <taxon>Eurotiomycetes</taxon>
        <taxon>Eurotiomycetidae</taxon>
        <taxon>Eurotiales</taxon>
        <taxon>Aspergillaceae</taxon>
        <taxon>Penicillium</taxon>
    </lineage>
</organism>
<dbReference type="FunFam" id="3.40.50.720:FF:000282">
    <property type="entry name" value="Glyoxylate reductase protein"/>
    <property type="match status" value="1"/>
</dbReference>
<dbReference type="STRING" id="60169.A0A1V6NPP1"/>
<feature type="domain" description="D-isomer specific 2-hydroxyacid dehydrogenase catalytic" evidence="10">
    <location>
        <begin position="138"/>
        <end position="404"/>
    </location>
</feature>
<reference evidence="13" key="1">
    <citation type="journal article" date="2017" name="Nat. Microbiol.">
        <title>Global analysis of biosynthetic gene clusters reveals vast potential of secondary metabolite production in Penicillium species.</title>
        <authorList>
            <person name="Nielsen J.C."/>
            <person name="Grijseels S."/>
            <person name="Prigent S."/>
            <person name="Ji B."/>
            <person name="Dainat J."/>
            <person name="Nielsen K.F."/>
            <person name="Frisvad J.C."/>
            <person name="Workman M."/>
            <person name="Nielsen J."/>
        </authorList>
    </citation>
    <scope>NUCLEOTIDE SEQUENCE [LARGE SCALE GENOMIC DNA]</scope>
    <source>
        <strain evidence="13">IBT 4502</strain>
    </source>
</reference>
<dbReference type="InterPro" id="IPR029753">
    <property type="entry name" value="D-isomer_DH_CS"/>
</dbReference>
<dbReference type="GO" id="GO:0002181">
    <property type="term" value="P:cytoplasmic translation"/>
    <property type="evidence" value="ECO:0007669"/>
    <property type="project" value="TreeGrafter"/>
</dbReference>
<evidence type="ECO:0000313" key="12">
    <source>
        <dbReference type="EMBL" id="OQD66492.1"/>
    </source>
</evidence>